<evidence type="ECO:0000256" key="4">
    <source>
        <dbReference type="ARBA" id="ARBA00022598"/>
    </source>
</evidence>
<comment type="similarity">
    <text evidence="2">Belongs to the pantothenate synthetase family.</text>
</comment>
<dbReference type="GO" id="GO:0004592">
    <property type="term" value="F:pantoate-beta-alanine ligase activity"/>
    <property type="evidence" value="ECO:0007669"/>
    <property type="project" value="UniProtKB-EC"/>
</dbReference>
<evidence type="ECO:0000256" key="6">
    <source>
        <dbReference type="ARBA" id="ARBA00022741"/>
    </source>
</evidence>
<comment type="pathway">
    <text evidence="1">Cofactor biosynthesis; (R)-pantothenate biosynthesis; (R)-pantothenate from (R)-pantoate and beta-alanine: step 1/1.</text>
</comment>
<dbReference type="Gene3D" id="3.30.1300.10">
    <property type="entry name" value="Pantoate-beta-alanine ligase, C-terminal domain"/>
    <property type="match status" value="1"/>
</dbReference>
<dbReference type="EMBL" id="VSSQ01000171">
    <property type="protein sequence ID" value="MPL83051.1"/>
    <property type="molecule type" value="Genomic_DNA"/>
</dbReference>
<evidence type="ECO:0000256" key="2">
    <source>
        <dbReference type="ARBA" id="ARBA00009256"/>
    </source>
</evidence>
<dbReference type="GO" id="GO:0005829">
    <property type="term" value="C:cytosol"/>
    <property type="evidence" value="ECO:0007669"/>
    <property type="project" value="TreeGrafter"/>
</dbReference>
<name>A0A644UW18_9ZZZZ</name>
<dbReference type="NCBIfam" id="TIGR00125">
    <property type="entry name" value="cyt_tran_rel"/>
    <property type="match status" value="1"/>
</dbReference>
<dbReference type="EC" id="6.3.2.1" evidence="3"/>
<dbReference type="HAMAP" id="MF_00158">
    <property type="entry name" value="PanC"/>
    <property type="match status" value="1"/>
</dbReference>
<dbReference type="GO" id="GO:0005524">
    <property type="term" value="F:ATP binding"/>
    <property type="evidence" value="ECO:0007669"/>
    <property type="project" value="UniProtKB-KW"/>
</dbReference>
<gene>
    <name evidence="9" type="primary">panC_8</name>
    <name evidence="9" type="ORF">SDC9_29001</name>
</gene>
<dbReference type="SUPFAM" id="SSF52374">
    <property type="entry name" value="Nucleotidylyl transferase"/>
    <property type="match status" value="1"/>
</dbReference>
<dbReference type="InterPro" id="IPR004821">
    <property type="entry name" value="Cyt_trans-like"/>
</dbReference>
<dbReference type="InterPro" id="IPR042176">
    <property type="entry name" value="Pantoate_ligase_C"/>
</dbReference>
<evidence type="ECO:0000313" key="9">
    <source>
        <dbReference type="EMBL" id="MPL83051.1"/>
    </source>
</evidence>
<keyword evidence="5" id="KW-0566">Pantothenate biosynthesis</keyword>
<dbReference type="PANTHER" id="PTHR21299">
    <property type="entry name" value="CYTIDYLATE KINASE/PANTOATE-BETA-ALANINE LIGASE"/>
    <property type="match status" value="1"/>
</dbReference>
<dbReference type="CDD" id="cd00560">
    <property type="entry name" value="PanC"/>
    <property type="match status" value="1"/>
</dbReference>
<evidence type="ECO:0000256" key="3">
    <source>
        <dbReference type="ARBA" id="ARBA00012219"/>
    </source>
</evidence>
<dbReference type="Gene3D" id="3.40.50.620">
    <property type="entry name" value="HUPs"/>
    <property type="match status" value="1"/>
</dbReference>
<comment type="caution">
    <text evidence="9">The sequence shown here is derived from an EMBL/GenBank/DDBJ whole genome shotgun (WGS) entry which is preliminary data.</text>
</comment>
<dbReference type="InterPro" id="IPR003721">
    <property type="entry name" value="Pantoate_ligase"/>
</dbReference>
<dbReference type="PANTHER" id="PTHR21299:SF1">
    <property type="entry name" value="PANTOATE--BETA-ALANINE LIGASE"/>
    <property type="match status" value="1"/>
</dbReference>
<proteinExistence type="inferred from homology"/>
<protein>
    <recommendedName>
        <fullName evidence="3">pantoate--beta-alanine ligase (AMP-forming)</fullName>
        <ecNumber evidence="3">6.3.2.1</ecNumber>
    </recommendedName>
</protein>
<dbReference type="UniPathway" id="UPA00028">
    <property type="reaction ID" value="UER00005"/>
</dbReference>
<dbReference type="AlphaFoldDB" id="A0A644UW18"/>
<dbReference type="NCBIfam" id="TIGR00018">
    <property type="entry name" value="panC"/>
    <property type="match status" value="1"/>
</dbReference>
<evidence type="ECO:0000256" key="1">
    <source>
        <dbReference type="ARBA" id="ARBA00004990"/>
    </source>
</evidence>
<keyword evidence="4 9" id="KW-0436">Ligase</keyword>
<evidence type="ECO:0000256" key="8">
    <source>
        <dbReference type="ARBA" id="ARBA00048258"/>
    </source>
</evidence>
<keyword evidence="6" id="KW-0547">Nucleotide-binding</keyword>
<evidence type="ECO:0000256" key="5">
    <source>
        <dbReference type="ARBA" id="ARBA00022655"/>
    </source>
</evidence>
<sequence>MMKLFNTIRETRDFAGSLRENGLKIGFVPTMGALHEGHLSLVRKAASENDAVLVSIFVNPIQFNNPEDLKKYPRSLEQDLRLLEPEGCTAVFAPEVSEMYAGEEQKQFDFGPLALVMEGAFRPGHFNGVAVVVDKLFNIALPHRAYFGEKDYQQLQIIKELARMEHPGIEIVACPISREPDGLARSSRNERLTAEMRKAAPYIHLVLEEAINLAGNHTAEEITKFVTYKFESHPLLRLEYFSIANGETLQPVNGKTAPGDRAFIAVFAGEIRLIDNIRLI</sequence>
<evidence type="ECO:0000256" key="7">
    <source>
        <dbReference type="ARBA" id="ARBA00022840"/>
    </source>
</evidence>
<dbReference type="Pfam" id="PF02569">
    <property type="entry name" value="Pantoate_ligase"/>
    <property type="match status" value="1"/>
</dbReference>
<dbReference type="GO" id="GO:0015940">
    <property type="term" value="P:pantothenate biosynthetic process"/>
    <property type="evidence" value="ECO:0007669"/>
    <property type="project" value="UniProtKB-UniPathway"/>
</dbReference>
<keyword evidence="7" id="KW-0067">ATP-binding</keyword>
<accession>A0A644UW18</accession>
<organism evidence="9">
    <name type="scientific">bioreactor metagenome</name>
    <dbReference type="NCBI Taxonomy" id="1076179"/>
    <lineage>
        <taxon>unclassified sequences</taxon>
        <taxon>metagenomes</taxon>
        <taxon>ecological metagenomes</taxon>
    </lineage>
</organism>
<reference evidence="9" key="1">
    <citation type="submission" date="2019-08" db="EMBL/GenBank/DDBJ databases">
        <authorList>
            <person name="Kucharzyk K."/>
            <person name="Murdoch R.W."/>
            <person name="Higgins S."/>
            <person name="Loffler F."/>
        </authorList>
    </citation>
    <scope>NUCLEOTIDE SEQUENCE</scope>
</reference>
<dbReference type="InterPro" id="IPR014729">
    <property type="entry name" value="Rossmann-like_a/b/a_fold"/>
</dbReference>
<comment type="catalytic activity">
    <reaction evidence="8">
        <text>(R)-pantoate + beta-alanine + ATP = (R)-pantothenate + AMP + diphosphate + H(+)</text>
        <dbReference type="Rhea" id="RHEA:10912"/>
        <dbReference type="ChEBI" id="CHEBI:15378"/>
        <dbReference type="ChEBI" id="CHEBI:15980"/>
        <dbReference type="ChEBI" id="CHEBI:29032"/>
        <dbReference type="ChEBI" id="CHEBI:30616"/>
        <dbReference type="ChEBI" id="CHEBI:33019"/>
        <dbReference type="ChEBI" id="CHEBI:57966"/>
        <dbReference type="ChEBI" id="CHEBI:456215"/>
        <dbReference type="EC" id="6.3.2.1"/>
    </reaction>
</comment>